<feature type="domain" description="PAC" evidence="10">
    <location>
        <begin position="274"/>
        <end position="326"/>
    </location>
</feature>
<keyword evidence="7" id="KW-0812">Transmembrane</keyword>
<name>A0ABM8B2Y3_9BACT</name>
<keyword evidence="6" id="KW-0902">Two-component regulatory system</keyword>
<dbReference type="CDD" id="cd00130">
    <property type="entry name" value="PAS"/>
    <property type="match status" value="2"/>
</dbReference>
<evidence type="ECO:0000256" key="7">
    <source>
        <dbReference type="SAM" id="Phobius"/>
    </source>
</evidence>
<reference evidence="11 12" key="1">
    <citation type="submission" date="2022-08" db="EMBL/GenBank/DDBJ databases">
        <title>Genome Sequence of the sulphate-reducing bacterium, Pseudodesulfovibrio sp. SYK.</title>
        <authorList>
            <person name="Kondo R."/>
            <person name="Kataoka T."/>
        </authorList>
    </citation>
    <scope>NUCLEOTIDE SEQUENCE [LARGE SCALE GENOMIC DNA]</scope>
    <source>
        <strain evidence="11 12">SYK</strain>
    </source>
</reference>
<dbReference type="InterPro" id="IPR000700">
    <property type="entry name" value="PAS-assoc_C"/>
</dbReference>
<keyword evidence="7" id="KW-1133">Transmembrane helix</keyword>
<dbReference type="SMART" id="SM00388">
    <property type="entry name" value="HisKA"/>
    <property type="match status" value="1"/>
</dbReference>
<comment type="catalytic activity">
    <reaction evidence="1">
        <text>ATP + protein L-histidine = ADP + protein N-phospho-L-histidine.</text>
        <dbReference type="EC" id="2.7.13.3"/>
    </reaction>
</comment>
<dbReference type="NCBIfam" id="TIGR00229">
    <property type="entry name" value="sensory_box"/>
    <property type="match status" value="2"/>
</dbReference>
<dbReference type="Pfam" id="PF08448">
    <property type="entry name" value="PAS_4"/>
    <property type="match status" value="2"/>
</dbReference>
<dbReference type="InterPro" id="IPR000014">
    <property type="entry name" value="PAS"/>
</dbReference>
<dbReference type="PANTHER" id="PTHR43711:SF30">
    <property type="entry name" value="HISTIDINE KINASE"/>
    <property type="match status" value="1"/>
</dbReference>
<dbReference type="InterPro" id="IPR001610">
    <property type="entry name" value="PAC"/>
</dbReference>
<evidence type="ECO:0000256" key="1">
    <source>
        <dbReference type="ARBA" id="ARBA00000085"/>
    </source>
</evidence>
<evidence type="ECO:0000256" key="4">
    <source>
        <dbReference type="ARBA" id="ARBA00022679"/>
    </source>
</evidence>
<dbReference type="InterPro" id="IPR050736">
    <property type="entry name" value="Sensor_HK_Regulatory"/>
</dbReference>
<dbReference type="EMBL" id="AP026709">
    <property type="protein sequence ID" value="BDQ38171.1"/>
    <property type="molecule type" value="Genomic_DNA"/>
</dbReference>
<dbReference type="InterPro" id="IPR005467">
    <property type="entry name" value="His_kinase_dom"/>
</dbReference>
<dbReference type="Pfam" id="PF02518">
    <property type="entry name" value="HATPase_c"/>
    <property type="match status" value="1"/>
</dbReference>
<dbReference type="SMART" id="SM00086">
    <property type="entry name" value="PAC"/>
    <property type="match status" value="2"/>
</dbReference>
<dbReference type="InterPro" id="IPR036890">
    <property type="entry name" value="HATPase_C_sf"/>
</dbReference>
<evidence type="ECO:0000256" key="5">
    <source>
        <dbReference type="ARBA" id="ARBA00022777"/>
    </source>
</evidence>
<dbReference type="Pfam" id="PF00512">
    <property type="entry name" value="HisKA"/>
    <property type="match status" value="1"/>
</dbReference>
<dbReference type="InterPro" id="IPR003594">
    <property type="entry name" value="HATPase_dom"/>
</dbReference>
<proteinExistence type="predicted"/>
<dbReference type="EC" id="2.7.13.3" evidence="2"/>
<dbReference type="InterPro" id="IPR004358">
    <property type="entry name" value="Sig_transdc_His_kin-like_C"/>
</dbReference>
<protein>
    <recommendedName>
        <fullName evidence="2">histidine kinase</fullName>
        <ecNumber evidence="2">2.7.13.3</ecNumber>
    </recommendedName>
</protein>
<dbReference type="SUPFAM" id="SSF55785">
    <property type="entry name" value="PYP-like sensor domain (PAS domain)"/>
    <property type="match status" value="2"/>
</dbReference>
<dbReference type="PRINTS" id="PR00344">
    <property type="entry name" value="BCTRLSENSOR"/>
</dbReference>
<evidence type="ECO:0000256" key="6">
    <source>
        <dbReference type="ARBA" id="ARBA00023012"/>
    </source>
</evidence>
<keyword evidence="4" id="KW-0808">Transferase</keyword>
<dbReference type="PANTHER" id="PTHR43711">
    <property type="entry name" value="TWO-COMPONENT HISTIDINE KINASE"/>
    <property type="match status" value="1"/>
</dbReference>
<dbReference type="Proteomes" id="UP001317742">
    <property type="component" value="Chromosome"/>
</dbReference>
<evidence type="ECO:0000259" key="9">
    <source>
        <dbReference type="PROSITE" id="PS50112"/>
    </source>
</evidence>
<sequence>MDHSIVFDFFLLGFAVVITFFVVSFIRRREDERRQRAKNLFLQTLIDNIPSPVFYKDMEGKYLGCNKAFRVMLGLETSEIVGKTVFDLAPRELARVYKKADDELFAVGGEQRYETQLKSADGTLHEVFFTKSLFQDAAGNTAGLLGVMLDITDRKRVEEALRLAHDELEQRVEERTAELAATNLFLEREIKERIKAEKESRAKSDFLNSVINSINHGLVVIDIEDYTVKLANSAASEGRLVEDVCCHKLLHDSDMPCGENICPVHVVKKTKKPAVVQHDHINPDGSVSYVEIHAYPVFDEDGKLIQIIENIMDITSRKRAEQAMLEAKEMAETTSRLMSEFLDMVSHELRTPMTSVQGFAKLIDKTVGNHFEPLAEGDVRLAKQVGRIRGNLGIIISESDRLTELINDHLDLSKLESGRVEWRNEKILPQELVERARAATHSLFHDDAVDLMVEVEKGLPQFNGDSDRLLQVLINLISNAVKFTPEGDVTCGVTRRDNGLLFCVADTGIGVPEDQHELIFSKFSQLQTRKSGKPSGTGLGLPISREIISHHGGEIWVESQPGHGSRFCFSVPIK</sequence>
<dbReference type="CDD" id="cd00082">
    <property type="entry name" value="HisKA"/>
    <property type="match status" value="1"/>
</dbReference>
<dbReference type="PROSITE" id="PS50113">
    <property type="entry name" value="PAC"/>
    <property type="match status" value="2"/>
</dbReference>
<dbReference type="SUPFAM" id="SSF55874">
    <property type="entry name" value="ATPase domain of HSP90 chaperone/DNA topoisomerase II/histidine kinase"/>
    <property type="match status" value="1"/>
</dbReference>
<dbReference type="InterPro" id="IPR013656">
    <property type="entry name" value="PAS_4"/>
</dbReference>
<dbReference type="PROSITE" id="PS50112">
    <property type="entry name" value="PAS"/>
    <property type="match status" value="1"/>
</dbReference>
<feature type="domain" description="Histidine kinase" evidence="8">
    <location>
        <begin position="344"/>
        <end position="574"/>
    </location>
</feature>
<dbReference type="SMART" id="SM00387">
    <property type="entry name" value="HATPase_c"/>
    <property type="match status" value="1"/>
</dbReference>
<evidence type="ECO:0000256" key="3">
    <source>
        <dbReference type="ARBA" id="ARBA00022553"/>
    </source>
</evidence>
<keyword evidence="7" id="KW-0472">Membrane</keyword>
<keyword evidence="12" id="KW-1185">Reference proteome</keyword>
<evidence type="ECO:0000259" key="10">
    <source>
        <dbReference type="PROSITE" id="PS50113"/>
    </source>
</evidence>
<evidence type="ECO:0000313" key="11">
    <source>
        <dbReference type="EMBL" id="BDQ38171.1"/>
    </source>
</evidence>
<dbReference type="SMART" id="SM00091">
    <property type="entry name" value="PAS"/>
    <property type="match status" value="1"/>
</dbReference>
<keyword evidence="3" id="KW-0597">Phosphoprotein</keyword>
<organism evidence="11 12">
    <name type="scientific">Pseudodesulfovibrio nedwellii</name>
    <dbReference type="NCBI Taxonomy" id="2973072"/>
    <lineage>
        <taxon>Bacteria</taxon>
        <taxon>Pseudomonadati</taxon>
        <taxon>Thermodesulfobacteriota</taxon>
        <taxon>Desulfovibrionia</taxon>
        <taxon>Desulfovibrionales</taxon>
        <taxon>Desulfovibrionaceae</taxon>
    </lineage>
</organism>
<dbReference type="InterPro" id="IPR003661">
    <property type="entry name" value="HisK_dim/P_dom"/>
</dbReference>
<accession>A0ABM8B2Y3</accession>
<dbReference type="PROSITE" id="PS50109">
    <property type="entry name" value="HIS_KIN"/>
    <property type="match status" value="1"/>
</dbReference>
<feature type="domain" description="PAS" evidence="9">
    <location>
        <begin position="38"/>
        <end position="88"/>
    </location>
</feature>
<keyword evidence="5" id="KW-0418">Kinase</keyword>
<dbReference type="InterPro" id="IPR036097">
    <property type="entry name" value="HisK_dim/P_sf"/>
</dbReference>
<dbReference type="Gene3D" id="3.30.450.20">
    <property type="entry name" value="PAS domain"/>
    <property type="match status" value="2"/>
</dbReference>
<feature type="transmembrane region" description="Helical" evidence="7">
    <location>
        <begin position="6"/>
        <end position="26"/>
    </location>
</feature>
<dbReference type="InterPro" id="IPR035965">
    <property type="entry name" value="PAS-like_dom_sf"/>
</dbReference>
<evidence type="ECO:0000259" key="8">
    <source>
        <dbReference type="PROSITE" id="PS50109"/>
    </source>
</evidence>
<dbReference type="Gene3D" id="1.10.287.130">
    <property type="match status" value="1"/>
</dbReference>
<gene>
    <name evidence="11" type="ORF">SYK_25310</name>
</gene>
<feature type="domain" description="PAC" evidence="10">
    <location>
        <begin position="111"/>
        <end position="163"/>
    </location>
</feature>
<dbReference type="Gene3D" id="3.30.565.10">
    <property type="entry name" value="Histidine kinase-like ATPase, C-terminal domain"/>
    <property type="match status" value="1"/>
</dbReference>
<evidence type="ECO:0000256" key="2">
    <source>
        <dbReference type="ARBA" id="ARBA00012438"/>
    </source>
</evidence>
<dbReference type="SUPFAM" id="SSF47384">
    <property type="entry name" value="Homodimeric domain of signal transducing histidine kinase"/>
    <property type="match status" value="1"/>
</dbReference>
<dbReference type="CDD" id="cd16922">
    <property type="entry name" value="HATPase_EvgS-ArcB-TorS-like"/>
    <property type="match status" value="1"/>
</dbReference>
<evidence type="ECO:0000313" key="12">
    <source>
        <dbReference type="Proteomes" id="UP001317742"/>
    </source>
</evidence>